<dbReference type="EMBL" id="CASHSV030000001">
    <property type="protein sequence ID" value="CAJ2628856.1"/>
    <property type="molecule type" value="Genomic_DNA"/>
</dbReference>
<comment type="caution">
    <text evidence="1">The sequence shown here is derived from an EMBL/GenBank/DDBJ whole genome shotgun (WGS) entry which is preliminary data.</text>
</comment>
<accession>A0ACB0I9S8</accession>
<name>A0ACB0I9S8_TRIPR</name>
<sequence length="537" mass="59061">MCFVLALNLAQLLLPSFFIFGPHHSLIFSMGNKYLLVACCLWALTCSLLPSFSYGLMRIDLKKRTLDLESIKAARMVRERLKSSRPVLGANDQYTAKSSDDAIVPLKNYLDAQYYGEIGIGTPPQTFNVIFDTGSSNLWVPSSKCYFSLACYTHHWYKAKKSKTYTKNGTSCKIAYGSGAISGFFSQDDVKLGDVVVKDVDFIEATREGSISFVLAKFDGLLGLGFQEISVENAVPVWYEMVQQDLVNEQVFSFWLNGDPKAKKGGELVLGGVDPDHFKGKHIYVPVTQKGYWQFNMGDFFIGGLSTGVCESGCAAIVDSGTSLLAGPTTVVTEINHAIGAEGVLSVECKEIVTEYGELIWDLLVAGVRPGDVCSQVGLCVSKRDQSKSMGIEMVTEKEQGELSAKDTALCSSCQMLVIWIQNQLKRKSTKDRIFNYVNQLCESLPSPNGESIVDCNSIYQLPNISFTIGDKSFVLSPEQYILKTGEGIAQVCLSGFIAFDIPPPRGPLWILGDIFMRVYHTVFDYGNLQLGFAEAA</sequence>
<protein>
    <submittedName>
        <fullName evidence="1">Uncharacterized protein</fullName>
    </submittedName>
</protein>
<gene>
    <name evidence="1" type="ORF">MILVUS5_LOCUS978</name>
</gene>
<proteinExistence type="predicted"/>
<keyword evidence="2" id="KW-1185">Reference proteome</keyword>
<dbReference type="Proteomes" id="UP001177021">
    <property type="component" value="Unassembled WGS sequence"/>
</dbReference>
<evidence type="ECO:0000313" key="2">
    <source>
        <dbReference type="Proteomes" id="UP001177021"/>
    </source>
</evidence>
<reference evidence="1" key="1">
    <citation type="submission" date="2023-10" db="EMBL/GenBank/DDBJ databases">
        <authorList>
            <person name="Rodriguez Cubillos JULIANA M."/>
            <person name="De Vega J."/>
        </authorList>
    </citation>
    <scope>NUCLEOTIDE SEQUENCE</scope>
</reference>
<organism evidence="1 2">
    <name type="scientific">Trifolium pratense</name>
    <name type="common">Red clover</name>
    <dbReference type="NCBI Taxonomy" id="57577"/>
    <lineage>
        <taxon>Eukaryota</taxon>
        <taxon>Viridiplantae</taxon>
        <taxon>Streptophyta</taxon>
        <taxon>Embryophyta</taxon>
        <taxon>Tracheophyta</taxon>
        <taxon>Spermatophyta</taxon>
        <taxon>Magnoliopsida</taxon>
        <taxon>eudicotyledons</taxon>
        <taxon>Gunneridae</taxon>
        <taxon>Pentapetalae</taxon>
        <taxon>rosids</taxon>
        <taxon>fabids</taxon>
        <taxon>Fabales</taxon>
        <taxon>Fabaceae</taxon>
        <taxon>Papilionoideae</taxon>
        <taxon>50 kb inversion clade</taxon>
        <taxon>NPAAA clade</taxon>
        <taxon>Hologalegina</taxon>
        <taxon>IRL clade</taxon>
        <taxon>Trifolieae</taxon>
        <taxon>Trifolium</taxon>
    </lineage>
</organism>
<evidence type="ECO:0000313" key="1">
    <source>
        <dbReference type="EMBL" id="CAJ2628856.1"/>
    </source>
</evidence>